<feature type="domain" description="Tyr recombinase" evidence="4">
    <location>
        <begin position="120"/>
        <end position="294"/>
    </location>
</feature>
<keyword evidence="2" id="KW-0233">DNA recombination</keyword>
<dbReference type="PANTHER" id="PTHR30349">
    <property type="entry name" value="PHAGE INTEGRASE-RELATED"/>
    <property type="match status" value="1"/>
</dbReference>
<dbReference type="SUPFAM" id="SSF56349">
    <property type="entry name" value="DNA breaking-rejoining enzymes"/>
    <property type="match status" value="1"/>
</dbReference>
<accession>A0A171DM83</accession>
<sequence length="299" mass="31959">MSAPVVAIRPAADTAAAARDALAAAHRHLDRCKLSASTAKAYKRQTSAYTAWLIAHADDHDDAFTDVVGAEAALTAWRRHLAGTRAAPASINQALAAVTLLYAQLGLRIDVKRARVPKPGEPDALTRTEQGRVERAAARRGARDRAIVAILMYAGARIAECARLEACDVMLTARTGHLRLHGKGNEIRTVPLPAPAREHLAAWLEVRGTAEGPLWTGQRGPLTASGITQAVLAVGDDAGVPGLRSHRLRHTYATRLREGGADPAQIQALLGHASLDTTSRYFRAGRTEQAAVVERVFEP</sequence>
<dbReference type="InterPro" id="IPR002104">
    <property type="entry name" value="Integrase_catalytic"/>
</dbReference>
<reference evidence="7" key="2">
    <citation type="submission" date="2016-04" db="EMBL/GenBank/DDBJ databases">
        <title>Planomonospora sphaerica JCM9374 whole genome shotgun sequence.</title>
        <authorList>
            <person name="Suzuki T."/>
            <person name="Dohra H."/>
            <person name="Kodani S."/>
        </authorList>
    </citation>
    <scope>NUCLEOTIDE SEQUENCE [LARGE SCALE GENOMIC DNA]</scope>
    <source>
        <strain evidence="7">JCM 9374</strain>
    </source>
</reference>
<dbReference type="RefSeq" id="WP_068901910.1">
    <property type="nucleotide sequence ID" value="NZ_BDCX01000015.1"/>
</dbReference>
<gene>
    <name evidence="6" type="ORF">PS9374_05729</name>
</gene>
<keyword evidence="7" id="KW-1185">Reference proteome</keyword>
<dbReference type="InterPro" id="IPR044068">
    <property type="entry name" value="CB"/>
</dbReference>
<dbReference type="EMBL" id="BDCX01000015">
    <property type="protein sequence ID" value="GAT70049.1"/>
    <property type="molecule type" value="Genomic_DNA"/>
</dbReference>
<dbReference type="Proteomes" id="UP000077701">
    <property type="component" value="Unassembled WGS sequence"/>
</dbReference>
<dbReference type="GO" id="GO:0003677">
    <property type="term" value="F:DNA binding"/>
    <property type="evidence" value="ECO:0007669"/>
    <property type="project" value="UniProtKB-UniRule"/>
</dbReference>
<dbReference type="OrthoDB" id="9803188at2"/>
<dbReference type="GO" id="GO:0006310">
    <property type="term" value="P:DNA recombination"/>
    <property type="evidence" value="ECO:0007669"/>
    <property type="project" value="UniProtKB-KW"/>
</dbReference>
<evidence type="ECO:0000259" key="4">
    <source>
        <dbReference type="PROSITE" id="PS51898"/>
    </source>
</evidence>
<organism evidence="6 7">
    <name type="scientific">Planomonospora sphaerica</name>
    <dbReference type="NCBI Taxonomy" id="161355"/>
    <lineage>
        <taxon>Bacteria</taxon>
        <taxon>Bacillati</taxon>
        <taxon>Actinomycetota</taxon>
        <taxon>Actinomycetes</taxon>
        <taxon>Streptosporangiales</taxon>
        <taxon>Streptosporangiaceae</taxon>
        <taxon>Planomonospora</taxon>
    </lineage>
</organism>
<dbReference type="InterPro" id="IPR011010">
    <property type="entry name" value="DNA_brk_join_enz"/>
</dbReference>
<comment type="caution">
    <text evidence="6">The sequence shown here is derived from an EMBL/GenBank/DDBJ whole genome shotgun (WGS) entry which is preliminary data.</text>
</comment>
<dbReference type="InterPro" id="IPR013762">
    <property type="entry name" value="Integrase-like_cat_sf"/>
</dbReference>
<dbReference type="AlphaFoldDB" id="A0A171DM83"/>
<protein>
    <submittedName>
        <fullName evidence="6">Tyrosine recombinase XerD</fullName>
    </submittedName>
</protein>
<dbReference type="Pfam" id="PF00589">
    <property type="entry name" value="Phage_integrase"/>
    <property type="match status" value="1"/>
</dbReference>
<dbReference type="InterPro" id="IPR050090">
    <property type="entry name" value="Tyrosine_recombinase_XerCD"/>
</dbReference>
<name>A0A171DM83_9ACTN</name>
<feature type="domain" description="Core-binding (CB)" evidence="5">
    <location>
        <begin position="13"/>
        <end position="106"/>
    </location>
</feature>
<reference evidence="6 7" key="1">
    <citation type="journal article" date="2016" name="Genome Announc.">
        <title>Draft Genome Sequence of Planomonospora sphaerica JCM9374, a Rare Actinomycete.</title>
        <authorList>
            <person name="Dohra H."/>
            <person name="Suzuki T."/>
            <person name="Inoue Y."/>
            <person name="Kodani S."/>
        </authorList>
    </citation>
    <scope>NUCLEOTIDE SEQUENCE [LARGE SCALE GENOMIC DNA]</scope>
    <source>
        <strain evidence="6 7">JCM 9374</strain>
    </source>
</reference>
<dbReference type="PROSITE" id="PS51900">
    <property type="entry name" value="CB"/>
    <property type="match status" value="1"/>
</dbReference>
<evidence type="ECO:0000256" key="1">
    <source>
        <dbReference type="ARBA" id="ARBA00023125"/>
    </source>
</evidence>
<evidence type="ECO:0000313" key="7">
    <source>
        <dbReference type="Proteomes" id="UP000077701"/>
    </source>
</evidence>
<dbReference type="PANTHER" id="PTHR30349:SF81">
    <property type="entry name" value="TYROSINE RECOMBINASE XERC"/>
    <property type="match status" value="1"/>
</dbReference>
<proteinExistence type="predicted"/>
<dbReference type="STRING" id="161355.PS9374_05729"/>
<evidence type="ECO:0000256" key="3">
    <source>
        <dbReference type="PROSITE-ProRule" id="PRU01248"/>
    </source>
</evidence>
<dbReference type="Gene3D" id="1.10.443.10">
    <property type="entry name" value="Intergrase catalytic core"/>
    <property type="match status" value="1"/>
</dbReference>
<evidence type="ECO:0000313" key="6">
    <source>
        <dbReference type="EMBL" id="GAT70049.1"/>
    </source>
</evidence>
<dbReference type="GO" id="GO:0015074">
    <property type="term" value="P:DNA integration"/>
    <property type="evidence" value="ECO:0007669"/>
    <property type="project" value="InterPro"/>
</dbReference>
<evidence type="ECO:0000256" key="2">
    <source>
        <dbReference type="ARBA" id="ARBA00023172"/>
    </source>
</evidence>
<dbReference type="PROSITE" id="PS51898">
    <property type="entry name" value="TYR_RECOMBINASE"/>
    <property type="match status" value="1"/>
</dbReference>
<keyword evidence="1 3" id="KW-0238">DNA-binding</keyword>
<evidence type="ECO:0000259" key="5">
    <source>
        <dbReference type="PROSITE" id="PS51900"/>
    </source>
</evidence>